<protein>
    <submittedName>
        <fullName evidence="1">Uncharacterized protein</fullName>
    </submittedName>
</protein>
<evidence type="ECO:0000313" key="1">
    <source>
        <dbReference type="EMBL" id="MBN8659822.1"/>
    </source>
</evidence>
<comment type="caution">
    <text evidence="1">The sequence shown here is derived from an EMBL/GenBank/DDBJ whole genome shotgun (WGS) entry which is preliminary data.</text>
</comment>
<reference evidence="1" key="1">
    <citation type="submission" date="2021-02" db="EMBL/GenBank/DDBJ databases">
        <title>Genome-Resolved Metagenomics of a Microbial Community Performing Photosynthetic Biological Nutrient Removal.</title>
        <authorList>
            <person name="Mcdaniel E.A."/>
        </authorList>
    </citation>
    <scope>NUCLEOTIDE SEQUENCE</scope>
    <source>
        <strain evidence="1">UWPOB_OBS1</strain>
    </source>
</reference>
<dbReference type="AlphaFoldDB" id="A0A8J7PL54"/>
<organism evidence="1 2">
    <name type="scientific">Candidatus Obscuribacter phosphatis</name>
    <dbReference type="NCBI Taxonomy" id="1906157"/>
    <lineage>
        <taxon>Bacteria</taxon>
        <taxon>Bacillati</taxon>
        <taxon>Candidatus Melainabacteria</taxon>
        <taxon>Candidatus Obscuribacterales</taxon>
        <taxon>Candidatus Obscuribacteraceae</taxon>
        <taxon>Candidatus Obscuribacter</taxon>
    </lineage>
</organism>
<evidence type="ECO:0000313" key="2">
    <source>
        <dbReference type="Proteomes" id="UP000664277"/>
    </source>
</evidence>
<proteinExistence type="predicted"/>
<sequence>MGADIIGWRNCSLQRENGRDGFFWNPVDGVFEELVFNYFCLQLPVKDSICDQLYQDFVSKLPSSNTSWHRMRGNSQQGGLASLTVPLKFEWICDGSKRYFDSAQMLGALFLELDNKALVVGYTSFWMELVKFGRDVRNSRTLDEIRALLPMLVAMVPIAVNEGGIIVVDG</sequence>
<accession>A0A8J7PL54</accession>
<dbReference type="EMBL" id="JAFLCK010000005">
    <property type="protein sequence ID" value="MBN8659822.1"/>
    <property type="molecule type" value="Genomic_DNA"/>
</dbReference>
<name>A0A8J7PL54_9BACT</name>
<dbReference type="Proteomes" id="UP000664277">
    <property type="component" value="Unassembled WGS sequence"/>
</dbReference>
<gene>
    <name evidence="1" type="ORF">J0M35_05630</name>
</gene>